<name>A0AAF0Y1W2_9TREE</name>
<evidence type="ECO:0000259" key="8">
    <source>
        <dbReference type="PROSITE" id="PS50850"/>
    </source>
</evidence>
<comment type="subcellular location">
    <subcellularLocation>
        <location evidence="1">Membrane</location>
        <topology evidence="1">Multi-pass membrane protein</topology>
    </subcellularLocation>
</comment>
<feature type="transmembrane region" description="Helical" evidence="7">
    <location>
        <begin position="416"/>
        <end position="434"/>
    </location>
</feature>
<dbReference type="PROSITE" id="PS50850">
    <property type="entry name" value="MFS"/>
    <property type="match status" value="1"/>
</dbReference>
<dbReference type="PANTHER" id="PTHR42718">
    <property type="entry name" value="MAJOR FACILITATOR SUPERFAMILY MULTIDRUG TRANSPORTER MFSC"/>
    <property type="match status" value="1"/>
</dbReference>
<dbReference type="GO" id="GO:0016020">
    <property type="term" value="C:membrane"/>
    <property type="evidence" value="ECO:0007669"/>
    <property type="project" value="UniProtKB-SubCell"/>
</dbReference>
<reference evidence="9" key="1">
    <citation type="submission" date="2023-10" db="EMBL/GenBank/DDBJ databases">
        <authorList>
            <person name="Noh H."/>
        </authorList>
    </citation>
    <scope>NUCLEOTIDE SEQUENCE</scope>
    <source>
        <strain evidence="9">DUCC4014</strain>
    </source>
</reference>
<feature type="transmembrane region" description="Helical" evidence="7">
    <location>
        <begin position="241"/>
        <end position="261"/>
    </location>
</feature>
<feature type="transmembrane region" description="Helical" evidence="7">
    <location>
        <begin position="79"/>
        <end position="99"/>
    </location>
</feature>
<dbReference type="AlphaFoldDB" id="A0AAF0Y1W2"/>
<dbReference type="SUPFAM" id="SSF103473">
    <property type="entry name" value="MFS general substrate transporter"/>
    <property type="match status" value="2"/>
</dbReference>
<organism evidence="9 10">
    <name type="scientific">Vanrija pseudolonga</name>
    <dbReference type="NCBI Taxonomy" id="143232"/>
    <lineage>
        <taxon>Eukaryota</taxon>
        <taxon>Fungi</taxon>
        <taxon>Dikarya</taxon>
        <taxon>Basidiomycota</taxon>
        <taxon>Agaricomycotina</taxon>
        <taxon>Tremellomycetes</taxon>
        <taxon>Trichosporonales</taxon>
        <taxon>Trichosporonaceae</taxon>
        <taxon>Vanrija</taxon>
    </lineage>
</organism>
<keyword evidence="2" id="KW-0813">Transport</keyword>
<feature type="transmembrane region" description="Helical" evidence="7">
    <location>
        <begin position="346"/>
        <end position="364"/>
    </location>
</feature>
<feature type="transmembrane region" description="Helical" evidence="7">
    <location>
        <begin position="147"/>
        <end position="166"/>
    </location>
</feature>
<dbReference type="EMBL" id="CP086715">
    <property type="protein sequence ID" value="WOO78505.1"/>
    <property type="molecule type" value="Genomic_DNA"/>
</dbReference>
<feature type="transmembrane region" description="Helical" evidence="7">
    <location>
        <begin position="384"/>
        <end position="407"/>
    </location>
</feature>
<dbReference type="GO" id="GO:0022857">
    <property type="term" value="F:transmembrane transporter activity"/>
    <property type="evidence" value="ECO:0007669"/>
    <property type="project" value="InterPro"/>
</dbReference>
<protein>
    <submittedName>
        <fullName evidence="9">Cephamycin export protein CmcT</fullName>
    </submittedName>
</protein>
<dbReference type="InterPro" id="IPR011701">
    <property type="entry name" value="MFS"/>
</dbReference>
<dbReference type="Gene3D" id="1.20.1250.20">
    <property type="entry name" value="MFS general substrate transporter like domains"/>
    <property type="match status" value="1"/>
</dbReference>
<evidence type="ECO:0000256" key="7">
    <source>
        <dbReference type="SAM" id="Phobius"/>
    </source>
</evidence>
<dbReference type="Proteomes" id="UP000827549">
    <property type="component" value="Chromosome 2"/>
</dbReference>
<feature type="transmembrane region" description="Helical" evidence="7">
    <location>
        <begin position="519"/>
        <end position="539"/>
    </location>
</feature>
<feature type="transmembrane region" description="Helical" evidence="7">
    <location>
        <begin position="172"/>
        <end position="194"/>
    </location>
</feature>
<keyword evidence="10" id="KW-1185">Reference proteome</keyword>
<keyword evidence="4 7" id="KW-1133">Transmembrane helix</keyword>
<feature type="transmembrane region" description="Helical" evidence="7">
    <location>
        <begin position="281"/>
        <end position="301"/>
    </location>
</feature>
<feature type="transmembrane region" description="Helical" evidence="7">
    <location>
        <begin position="119"/>
        <end position="135"/>
    </location>
</feature>
<dbReference type="InterPro" id="IPR036259">
    <property type="entry name" value="MFS_trans_sf"/>
</dbReference>
<sequence>MPPSDGDRTATATPVDNKKPLQPSPPSTAGSVDDNDGHMTPALEKLDAVSLPLPLDGVAPPPDADAVPERVHLTQGRKALLLFLFCLSQFIDVLCYSAFTVLAEYVSSDLGIPVTQQSWVITSYAIALAAFLLFWGRVSDLYSAKPVFTYGFVVLGLLSLVISFLPDKYSFFVIRGLSGIAGSALIPSSYRLIVACFEPHELGRAFTIYGMAGAFSNIAGTILGAVIALIPGTGQMANWRWFFRIISIVILPASLAAHRLIPKLRGHDAAAANPRPKWKRLDLPGALMMLTAITLLILGLTLGADNGWRTPDFLVPFLLAFVLFPLFFLWEAYLPDDMALIPSKTWNFRFTVLIAFSPVIYSWWSTSQMSSILIWTTVQHEPVMIAAVRLLPQGVSGISVGLGLAIFTRLVARPRWTVIIGQLFGVIGYVLMVQPKRYDAAEYWPFLFPAYLLGSGGNSACFNGISVATMTSVAPEMAGVAGAVLQTAMQVGSAVAFGVQAGLLTVNPGGIANPGNVHATYFFQLGWSLLWLIGFIVLYKPVPRVPAVKEDEEVAGAGEVAKAAEVAESK</sequence>
<evidence type="ECO:0000313" key="9">
    <source>
        <dbReference type="EMBL" id="WOO78505.1"/>
    </source>
</evidence>
<evidence type="ECO:0000256" key="4">
    <source>
        <dbReference type="ARBA" id="ARBA00022989"/>
    </source>
</evidence>
<evidence type="ECO:0000256" key="6">
    <source>
        <dbReference type="SAM" id="MobiDB-lite"/>
    </source>
</evidence>
<dbReference type="Pfam" id="PF07690">
    <property type="entry name" value="MFS_1"/>
    <property type="match status" value="1"/>
</dbReference>
<dbReference type="RefSeq" id="XP_062624537.1">
    <property type="nucleotide sequence ID" value="XM_062768553.1"/>
</dbReference>
<gene>
    <name evidence="9" type="primary">cmcT</name>
    <name evidence="9" type="ORF">LOC62_02G002052</name>
</gene>
<evidence type="ECO:0000256" key="1">
    <source>
        <dbReference type="ARBA" id="ARBA00004141"/>
    </source>
</evidence>
<evidence type="ECO:0000256" key="5">
    <source>
        <dbReference type="ARBA" id="ARBA00023136"/>
    </source>
</evidence>
<dbReference type="GeneID" id="87805303"/>
<evidence type="ECO:0000256" key="3">
    <source>
        <dbReference type="ARBA" id="ARBA00022692"/>
    </source>
</evidence>
<dbReference type="PANTHER" id="PTHR42718:SF9">
    <property type="entry name" value="MAJOR FACILITATOR SUPERFAMILY MULTIDRUG TRANSPORTER MFSC"/>
    <property type="match status" value="1"/>
</dbReference>
<accession>A0AAF0Y1W2</accession>
<feature type="transmembrane region" description="Helical" evidence="7">
    <location>
        <begin position="446"/>
        <end position="465"/>
    </location>
</feature>
<feature type="transmembrane region" description="Helical" evidence="7">
    <location>
        <begin position="477"/>
        <end position="499"/>
    </location>
</feature>
<feature type="region of interest" description="Disordered" evidence="6">
    <location>
        <begin position="1"/>
        <end position="40"/>
    </location>
</feature>
<keyword evidence="5 7" id="KW-0472">Membrane</keyword>
<feature type="transmembrane region" description="Helical" evidence="7">
    <location>
        <begin position="313"/>
        <end position="334"/>
    </location>
</feature>
<dbReference type="InterPro" id="IPR020846">
    <property type="entry name" value="MFS_dom"/>
</dbReference>
<feature type="domain" description="Major facilitator superfamily (MFS) profile" evidence="8">
    <location>
        <begin position="81"/>
        <end position="546"/>
    </location>
</feature>
<evidence type="ECO:0000313" key="10">
    <source>
        <dbReference type="Proteomes" id="UP000827549"/>
    </source>
</evidence>
<keyword evidence="3 7" id="KW-0812">Transmembrane</keyword>
<feature type="transmembrane region" description="Helical" evidence="7">
    <location>
        <begin position="206"/>
        <end position="229"/>
    </location>
</feature>
<evidence type="ECO:0000256" key="2">
    <source>
        <dbReference type="ARBA" id="ARBA00022448"/>
    </source>
</evidence>
<proteinExistence type="predicted"/>